<dbReference type="GO" id="GO:0003723">
    <property type="term" value="F:RNA binding"/>
    <property type="evidence" value="ECO:0007669"/>
    <property type="project" value="InterPro"/>
</dbReference>
<dbReference type="Gene3D" id="3.30.200.20">
    <property type="entry name" value="Phosphorylase Kinase, domain 1"/>
    <property type="match status" value="1"/>
</dbReference>
<evidence type="ECO:0000313" key="3">
    <source>
        <dbReference type="EMBL" id="PIA26537.1"/>
    </source>
</evidence>
<dbReference type="InterPro" id="IPR002885">
    <property type="entry name" value="PPR_rpt"/>
</dbReference>
<feature type="repeat" description="PPR" evidence="2">
    <location>
        <begin position="81"/>
        <end position="115"/>
    </location>
</feature>
<keyword evidence="1" id="KW-0677">Repeat</keyword>
<sequence>MEISIHMRNGQVEYAFQVFNKMPRPTSVSWNAMISGYLNNSRFNLARKFFDEMPQRDFVSWNIIIEIFVQLGYCLMKCLRDVVSGNTMLSGYAQNGYVHEAKEIFDFMPNKNSISWNGILAAFIQNGRFESARQLFETKSDWDTVSWNSMMAGYVRKKRLVDAKKLFERIPERDIVSSNLGPRQYSHQHIKKFTLDFSESNKVGFGAYGNVYKGQISECESSCLGTGRKGCPRGDIHG</sequence>
<dbReference type="PANTHER" id="PTHR47926:SF478">
    <property type="entry name" value="PENTACOTRIPEPTIDE-REPEAT REGION OF PRORP DOMAIN-CONTAINING PROTEIN"/>
    <property type="match status" value="1"/>
</dbReference>
<dbReference type="Proteomes" id="UP000230069">
    <property type="component" value="Unassembled WGS sequence"/>
</dbReference>
<dbReference type="Pfam" id="PF01535">
    <property type="entry name" value="PPR"/>
    <property type="match status" value="4"/>
</dbReference>
<dbReference type="PANTHER" id="PTHR47926">
    <property type="entry name" value="PENTATRICOPEPTIDE REPEAT-CONTAINING PROTEIN"/>
    <property type="match status" value="1"/>
</dbReference>
<evidence type="ECO:0000256" key="2">
    <source>
        <dbReference type="PROSITE-ProRule" id="PRU00708"/>
    </source>
</evidence>
<dbReference type="NCBIfam" id="TIGR00756">
    <property type="entry name" value="PPR"/>
    <property type="match status" value="3"/>
</dbReference>
<accession>A0A2G5C6V7</accession>
<reference evidence="3 4" key="1">
    <citation type="submission" date="2017-09" db="EMBL/GenBank/DDBJ databases">
        <title>WGS assembly of Aquilegia coerulea Goldsmith.</title>
        <authorList>
            <person name="Hodges S."/>
            <person name="Kramer E."/>
            <person name="Nordborg M."/>
            <person name="Tomkins J."/>
            <person name="Borevitz J."/>
            <person name="Derieg N."/>
            <person name="Yan J."/>
            <person name="Mihaltcheva S."/>
            <person name="Hayes R.D."/>
            <person name="Rokhsar D."/>
        </authorList>
    </citation>
    <scope>NUCLEOTIDE SEQUENCE [LARGE SCALE GENOMIC DNA]</scope>
    <source>
        <strain evidence="4">cv. Goldsmith</strain>
    </source>
</reference>
<organism evidence="3 4">
    <name type="scientific">Aquilegia coerulea</name>
    <name type="common">Rocky mountain columbine</name>
    <dbReference type="NCBI Taxonomy" id="218851"/>
    <lineage>
        <taxon>Eukaryota</taxon>
        <taxon>Viridiplantae</taxon>
        <taxon>Streptophyta</taxon>
        <taxon>Embryophyta</taxon>
        <taxon>Tracheophyta</taxon>
        <taxon>Spermatophyta</taxon>
        <taxon>Magnoliopsida</taxon>
        <taxon>Ranunculales</taxon>
        <taxon>Ranunculaceae</taxon>
        <taxon>Thalictroideae</taxon>
        <taxon>Aquilegia</taxon>
    </lineage>
</organism>
<dbReference type="InParanoid" id="A0A2G5C6V7"/>
<name>A0A2G5C6V7_AQUCA</name>
<dbReference type="Gene3D" id="1.25.40.10">
    <property type="entry name" value="Tetratricopeptide repeat domain"/>
    <property type="match status" value="3"/>
</dbReference>
<evidence type="ECO:0008006" key="5">
    <source>
        <dbReference type="Google" id="ProtNLM"/>
    </source>
</evidence>
<proteinExistence type="predicted"/>
<dbReference type="InterPro" id="IPR046960">
    <property type="entry name" value="PPR_At4g14850-like_plant"/>
</dbReference>
<dbReference type="InterPro" id="IPR011990">
    <property type="entry name" value="TPR-like_helical_dom_sf"/>
</dbReference>
<dbReference type="GO" id="GO:0009451">
    <property type="term" value="P:RNA modification"/>
    <property type="evidence" value="ECO:0007669"/>
    <property type="project" value="InterPro"/>
</dbReference>
<dbReference type="STRING" id="218851.A0A2G5C6V7"/>
<protein>
    <recommendedName>
        <fullName evidence="5">Pentatricopeptide repeat-containing protein</fullName>
    </recommendedName>
</protein>
<dbReference type="Pfam" id="PF13041">
    <property type="entry name" value="PPR_2"/>
    <property type="match status" value="1"/>
</dbReference>
<dbReference type="AlphaFoldDB" id="A0A2G5C6V7"/>
<evidence type="ECO:0000256" key="1">
    <source>
        <dbReference type="ARBA" id="ARBA00022737"/>
    </source>
</evidence>
<feature type="repeat" description="PPR" evidence="2">
    <location>
        <begin position="143"/>
        <end position="177"/>
    </location>
</feature>
<gene>
    <name evidence="3" type="ORF">AQUCO_09100018v1</name>
</gene>
<dbReference type="OrthoDB" id="185373at2759"/>
<evidence type="ECO:0000313" key="4">
    <source>
        <dbReference type="Proteomes" id="UP000230069"/>
    </source>
</evidence>
<dbReference type="EMBL" id="KZ305108">
    <property type="protein sequence ID" value="PIA26537.1"/>
    <property type="molecule type" value="Genomic_DNA"/>
</dbReference>
<feature type="repeat" description="PPR" evidence="2">
    <location>
        <begin position="26"/>
        <end position="60"/>
    </location>
</feature>
<keyword evidence="4" id="KW-1185">Reference proteome</keyword>
<dbReference type="PROSITE" id="PS51375">
    <property type="entry name" value="PPR"/>
    <property type="match status" value="3"/>
</dbReference>